<dbReference type="OrthoDB" id="7376020at2"/>
<evidence type="ECO:0000313" key="2">
    <source>
        <dbReference type="EMBL" id="MWC44873.1"/>
    </source>
</evidence>
<reference evidence="3 4" key="1">
    <citation type="submission" date="2016-10" db="EMBL/GenBank/DDBJ databases">
        <authorList>
            <person name="Varghese N."/>
            <person name="Submissions S."/>
        </authorList>
    </citation>
    <scope>NUCLEOTIDE SEQUENCE [LARGE SCALE GENOMIC DNA]</scope>
    <source>
        <strain evidence="3 4">S7-754</strain>
    </source>
</reference>
<gene>
    <name evidence="2" type="ORF">GQR91_14715</name>
    <name evidence="3" type="ORF">SAMN05216557_10837</name>
</gene>
<dbReference type="AlphaFoldDB" id="A0A1G7QDV2"/>
<evidence type="ECO:0000313" key="4">
    <source>
        <dbReference type="Proteomes" id="UP000323502"/>
    </source>
</evidence>
<dbReference type="Proteomes" id="UP000323502">
    <property type="component" value="Unassembled WGS sequence"/>
</dbReference>
<dbReference type="Proteomes" id="UP000436801">
    <property type="component" value="Unassembled WGS sequence"/>
</dbReference>
<organism evidence="3 4">
    <name type="scientific">Sphingomonas carotinifaciens</name>
    <dbReference type="NCBI Taxonomy" id="1166323"/>
    <lineage>
        <taxon>Bacteria</taxon>
        <taxon>Pseudomonadati</taxon>
        <taxon>Pseudomonadota</taxon>
        <taxon>Alphaproteobacteria</taxon>
        <taxon>Sphingomonadales</taxon>
        <taxon>Sphingomonadaceae</taxon>
        <taxon>Sphingomonas</taxon>
    </lineage>
</organism>
<name>A0A1G7QDV2_9SPHN</name>
<reference evidence="2 5" key="2">
    <citation type="submission" date="2019-12" db="EMBL/GenBank/DDBJ databases">
        <authorList>
            <person name="Zheng J."/>
        </authorList>
    </citation>
    <scope>NUCLEOTIDE SEQUENCE [LARGE SCALE GENOMIC DNA]</scope>
    <source>
        <strain evidence="2 5">DSM 27347</strain>
    </source>
</reference>
<keyword evidence="2" id="KW-0560">Oxidoreductase</keyword>
<evidence type="ECO:0000313" key="5">
    <source>
        <dbReference type="Proteomes" id="UP000436801"/>
    </source>
</evidence>
<feature type="signal peptide" evidence="1">
    <location>
        <begin position="1"/>
        <end position="20"/>
    </location>
</feature>
<sequence>MLAMLAHAAALAAAQAAASAPCPTPPAPLPAMLSGWRQSAPIAAAESTRGVSRAMLPIGTSVRATLHPLADLAFTVPPPQKASPPTTQGGLFAFAVTRPGRYRVALGTPAWVDVVAAGRTATAVAHGHGPACSGIRKIVDFDLRAGRYLLQVAGHEGPALTLMVTPTA</sequence>
<protein>
    <submittedName>
        <fullName evidence="2">Homogentisate 1,2-dioxygenase</fullName>
    </submittedName>
</protein>
<dbReference type="RefSeq" id="WP_149683221.1">
    <property type="nucleotide sequence ID" value="NZ_FNBI01000008.1"/>
</dbReference>
<proteinExistence type="predicted"/>
<evidence type="ECO:0000256" key="1">
    <source>
        <dbReference type="SAM" id="SignalP"/>
    </source>
</evidence>
<dbReference type="EMBL" id="WSUT01000005">
    <property type="protein sequence ID" value="MWC44873.1"/>
    <property type="molecule type" value="Genomic_DNA"/>
</dbReference>
<feature type="chain" id="PRO_5036019207" evidence="1">
    <location>
        <begin position="21"/>
        <end position="168"/>
    </location>
</feature>
<keyword evidence="1" id="KW-0732">Signal</keyword>
<dbReference type="GO" id="GO:0051213">
    <property type="term" value="F:dioxygenase activity"/>
    <property type="evidence" value="ECO:0007669"/>
    <property type="project" value="UniProtKB-KW"/>
</dbReference>
<accession>A0A1G7QDV2</accession>
<keyword evidence="2" id="KW-0223">Dioxygenase</keyword>
<dbReference type="EMBL" id="FNBI01000008">
    <property type="protein sequence ID" value="SDF95760.1"/>
    <property type="molecule type" value="Genomic_DNA"/>
</dbReference>
<keyword evidence="4" id="KW-1185">Reference proteome</keyword>
<evidence type="ECO:0000313" key="3">
    <source>
        <dbReference type="EMBL" id="SDF95760.1"/>
    </source>
</evidence>